<evidence type="ECO:0000313" key="1">
    <source>
        <dbReference type="EMBL" id="KAH7269560.1"/>
    </source>
</evidence>
<name>A0A9P9R933_FUSRE</name>
<gene>
    <name evidence="1" type="ORF">BKA55DRAFT_548954</name>
</gene>
<keyword evidence="2" id="KW-1185">Reference proteome</keyword>
<accession>A0A9P9R933</accession>
<proteinExistence type="predicted"/>
<reference evidence="1" key="1">
    <citation type="journal article" date="2021" name="Nat. Commun.">
        <title>Genetic determinants of endophytism in the Arabidopsis root mycobiome.</title>
        <authorList>
            <person name="Mesny F."/>
            <person name="Miyauchi S."/>
            <person name="Thiergart T."/>
            <person name="Pickel B."/>
            <person name="Atanasova L."/>
            <person name="Karlsson M."/>
            <person name="Huettel B."/>
            <person name="Barry K.W."/>
            <person name="Haridas S."/>
            <person name="Chen C."/>
            <person name="Bauer D."/>
            <person name="Andreopoulos W."/>
            <person name="Pangilinan J."/>
            <person name="LaButti K."/>
            <person name="Riley R."/>
            <person name="Lipzen A."/>
            <person name="Clum A."/>
            <person name="Drula E."/>
            <person name="Henrissat B."/>
            <person name="Kohler A."/>
            <person name="Grigoriev I.V."/>
            <person name="Martin F.M."/>
            <person name="Hacquard S."/>
        </authorList>
    </citation>
    <scope>NUCLEOTIDE SEQUENCE</scope>
    <source>
        <strain evidence="1">MPI-CAGE-AT-0023</strain>
    </source>
</reference>
<comment type="caution">
    <text evidence="1">The sequence shown here is derived from an EMBL/GenBank/DDBJ whole genome shotgun (WGS) entry which is preliminary data.</text>
</comment>
<dbReference type="GeneID" id="70221108"/>
<dbReference type="EMBL" id="JAGMUX010000001">
    <property type="protein sequence ID" value="KAH7269560.1"/>
    <property type="molecule type" value="Genomic_DNA"/>
</dbReference>
<evidence type="ECO:0000313" key="2">
    <source>
        <dbReference type="Proteomes" id="UP000720189"/>
    </source>
</evidence>
<sequence length="58" mass="6945">MVCLQYFVFNLRLEARQMSPRQQNFELCSLSSYFLIISLPLICRFQFSLTFDLENAKM</sequence>
<dbReference type="Proteomes" id="UP000720189">
    <property type="component" value="Unassembled WGS sequence"/>
</dbReference>
<protein>
    <submittedName>
        <fullName evidence="1">Uncharacterized protein</fullName>
    </submittedName>
</protein>
<organism evidence="1 2">
    <name type="scientific">Fusarium redolens</name>
    <dbReference type="NCBI Taxonomy" id="48865"/>
    <lineage>
        <taxon>Eukaryota</taxon>
        <taxon>Fungi</taxon>
        <taxon>Dikarya</taxon>
        <taxon>Ascomycota</taxon>
        <taxon>Pezizomycotina</taxon>
        <taxon>Sordariomycetes</taxon>
        <taxon>Hypocreomycetidae</taxon>
        <taxon>Hypocreales</taxon>
        <taxon>Nectriaceae</taxon>
        <taxon>Fusarium</taxon>
        <taxon>Fusarium redolens species complex</taxon>
    </lineage>
</organism>
<dbReference type="RefSeq" id="XP_046056328.1">
    <property type="nucleotide sequence ID" value="XM_046191154.1"/>
</dbReference>
<dbReference type="AlphaFoldDB" id="A0A9P9R933"/>